<evidence type="ECO:0000313" key="4">
    <source>
        <dbReference type="Proteomes" id="UP000198302"/>
    </source>
</evidence>
<evidence type="ECO:0000313" key="2">
    <source>
        <dbReference type="EMBL" id="OXA85209.1"/>
    </source>
</evidence>
<name>A0A0D0EJD5_9FLAO</name>
<evidence type="ECO:0000313" key="3">
    <source>
        <dbReference type="Proteomes" id="UP000032061"/>
    </source>
</evidence>
<reference evidence="1 3" key="1">
    <citation type="submission" date="2015-01" db="EMBL/GenBank/DDBJ databases">
        <title>Genome of Flavobacterium hibernum DSM 12611.</title>
        <authorList>
            <person name="Stropko S.J."/>
            <person name="Pipes S.E."/>
            <person name="Newman J.D."/>
        </authorList>
    </citation>
    <scope>NUCLEOTIDE SEQUENCE [LARGE SCALE GENOMIC DNA]</scope>
    <source>
        <strain evidence="1 3">DSM 12611</strain>
    </source>
</reference>
<dbReference type="EMBL" id="JPRK01000021">
    <property type="protein sequence ID" value="KIO50965.1"/>
    <property type="molecule type" value="Genomic_DNA"/>
</dbReference>
<keyword evidence="4" id="KW-1185">Reference proteome</keyword>
<dbReference type="AlphaFoldDB" id="A0A0D0EJD5"/>
<dbReference type="EMBL" id="MUGX01000026">
    <property type="protein sequence ID" value="OXA85209.1"/>
    <property type="molecule type" value="Genomic_DNA"/>
</dbReference>
<dbReference type="RefSeq" id="WP_041520037.1">
    <property type="nucleotide sequence ID" value="NZ_JPRK01000021.1"/>
</dbReference>
<accession>A0A0D0EJD5</accession>
<reference evidence="2 4" key="2">
    <citation type="submission" date="2016-11" db="EMBL/GenBank/DDBJ databases">
        <title>Whole genomes of Flavobacteriaceae.</title>
        <authorList>
            <person name="Stine C."/>
            <person name="Li C."/>
            <person name="Tadesse D."/>
        </authorList>
    </citation>
    <scope>NUCLEOTIDE SEQUENCE [LARGE SCALE GENOMIC DNA]</scope>
    <source>
        <strain evidence="2 4">ATCC 51468</strain>
    </source>
</reference>
<sequence>MQEENITINDKKFTVTFATDKEVVKQRVEDGLAVLLITYIPNRDESLTQEHCENIVNDMYQDILTNVKKYINSKAYEDYTFTNKMAYNGLKARNGGFQQYVNDISFAID</sequence>
<organism evidence="1 3">
    <name type="scientific">Flavobacterium hibernum</name>
    <dbReference type="NCBI Taxonomy" id="37752"/>
    <lineage>
        <taxon>Bacteria</taxon>
        <taxon>Pseudomonadati</taxon>
        <taxon>Bacteroidota</taxon>
        <taxon>Flavobacteriia</taxon>
        <taxon>Flavobacteriales</taxon>
        <taxon>Flavobacteriaceae</taxon>
        <taxon>Flavobacterium</taxon>
    </lineage>
</organism>
<gene>
    <name evidence="2" type="ORF">B0A73_17830</name>
    <name evidence="1" type="ORF">IW18_20490</name>
</gene>
<evidence type="ECO:0000313" key="1">
    <source>
        <dbReference type="EMBL" id="KIO50965.1"/>
    </source>
</evidence>
<protein>
    <submittedName>
        <fullName evidence="1">Uncharacterized protein</fullName>
    </submittedName>
</protein>
<dbReference type="Proteomes" id="UP000198302">
    <property type="component" value="Unassembled WGS sequence"/>
</dbReference>
<comment type="caution">
    <text evidence="1">The sequence shown here is derived from an EMBL/GenBank/DDBJ whole genome shotgun (WGS) entry which is preliminary data.</text>
</comment>
<proteinExistence type="predicted"/>
<dbReference type="Proteomes" id="UP000032061">
    <property type="component" value="Unassembled WGS sequence"/>
</dbReference>